<proteinExistence type="predicted"/>
<dbReference type="GeneID" id="101832493"/>
<dbReference type="RefSeq" id="XP_040599437.1">
    <property type="nucleotide sequence ID" value="XM_040743503.1"/>
</dbReference>
<organism evidence="2 3">
    <name type="scientific">Mesocricetus auratus</name>
    <name type="common">Golden hamster</name>
    <dbReference type="NCBI Taxonomy" id="10036"/>
    <lineage>
        <taxon>Eukaryota</taxon>
        <taxon>Metazoa</taxon>
        <taxon>Chordata</taxon>
        <taxon>Craniata</taxon>
        <taxon>Vertebrata</taxon>
        <taxon>Euteleostomi</taxon>
        <taxon>Mammalia</taxon>
        <taxon>Eutheria</taxon>
        <taxon>Euarchontoglires</taxon>
        <taxon>Glires</taxon>
        <taxon>Rodentia</taxon>
        <taxon>Myomorpha</taxon>
        <taxon>Muroidea</taxon>
        <taxon>Cricetidae</taxon>
        <taxon>Cricetinae</taxon>
        <taxon>Mesocricetus</taxon>
    </lineage>
</organism>
<accession>A0ABM2X9B8</accession>
<evidence type="ECO:0000256" key="1">
    <source>
        <dbReference type="SAM" id="MobiDB-lite"/>
    </source>
</evidence>
<feature type="region of interest" description="Disordered" evidence="1">
    <location>
        <begin position="176"/>
        <end position="213"/>
    </location>
</feature>
<evidence type="ECO:0000313" key="2">
    <source>
        <dbReference type="Proteomes" id="UP000886700"/>
    </source>
</evidence>
<gene>
    <name evidence="3" type="primary">CUNH10orf95</name>
</gene>
<protein>
    <submittedName>
        <fullName evidence="3">Uncharacterized protein C10orf95 homolog</fullName>
    </submittedName>
</protein>
<name>A0ABM2X9B8_MESAU</name>
<dbReference type="Proteomes" id="UP000886700">
    <property type="component" value="Unplaced"/>
</dbReference>
<evidence type="ECO:0000313" key="3">
    <source>
        <dbReference type="RefSeq" id="XP_040599437.1"/>
    </source>
</evidence>
<feature type="compositionally biased region" description="Basic residues" evidence="1">
    <location>
        <begin position="204"/>
        <end position="213"/>
    </location>
</feature>
<reference evidence="3" key="1">
    <citation type="submission" date="2025-08" db="UniProtKB">
        <authorList>
            <consortium name="RefSeq"/>
        </authorList>
    </citation>
    <scope>IDENTIFICATION</scope>
    <source>
        <tissue evidence="3">Liver</tissue>
    </source>
</reference>
<keyword evidence="2" id="KW-1185">Reference proteome</keyword>
<sequence length="213" mass="23770">MYSYVCLPPGEGMWPRLQTLTYTYLPAPLLLPPIQTHNFCSRPAELREAPREFHFFHGAGAALASTPPWWSFRPPGAATLGSSSFAAAGAPAPSQPAPDAERWAQWPEDSSLELQLRWGRVERTRGPPLPLPDAVRRELRRVYGTYPRTDVRVTQRGGQFLVRAAPRVGEPEYRVARRVVRPPARGEDGNSGDSREAPEAVQRGRPKKKQGLR</sequence>
<feature type="compositionally biased region" description="Basic and acidic residues" evidence="1">
    <location>
        <begin position="184"/>
        <end position="198"/>
    </location>
</feature>